<evidence type="ECO:0000313" key="12">
    <source>
        <dbReference type="Proteomes" id="UP000887540"/>
    </source>
</evidence>
<keyword evidence="5" id="KW-0067">ATP-binding</keyword>
<evidence type="ECO:0000256" key="8">
    <source>
        <dbReference type="SAM" id="MobiDB-lite"/>
    </source>
</evidence>
<feature type="region of interest" description="Disordered" evidence="8">
    <location>
        <begin position="567"/>
        <end position="598"/>
    </location>
</feature>
<dbReference type="PANTHER" id="PTHR48013:SF28">
    <property type="entry name" value="DUAL SPECIFICITY MITOGEN-ACTIVATED PROTEIN KINASE KINASE SEK-1"/>
    <property type="match status" value="1"/>
</dbReference>
<evidence type="ECO:0000256" key="5">
    <source>
        <dbReference type="ARBA" id="ARBA00022840"/>
    </source>
</evidence>
<evidence type="ECO:0000256" key="4">
    <source>
        <dbReference type="ARBA" id="ARBA00022777"/>
    </source>
</evidence>
<dbReference type="SUPFAM" id="SSF56112">
    <property type="entry name" value="Protein kinase-like (PK-like)"/>
    <property type="match status" value="1"/>
</dbReference>
<dbReference type="InterPro" id="IPR011009">
    <property type="entry name" value="Kinase-like_dom_sf"/>
</dbReference>
<dbReference type="PANTHER" id="PTHR48013">
    <property type="entry name" value="DUAL SPECIFICITY MITOGEN-ACTIVATED PROTEIN KINASE KINASE 5-RELATED"/>
    <property type="match status" value="1"/>
</dbReference>
<dbReference type="GO" id="GO:0051403">
    <property type="term" value="P:stress-activated MAPK cascade"/>
    <property type="evidence" value="ECO:0007669"/>
    <property type="project" value="TreeGrafter"/>
</dbReference>
<keyword evidence="4" id="KW-0418">Kinase</keyword>
<evidence type="ECO:0000256" key="2">
    <source>
        <dbReference type="ARBA" id="ARBA00022679"/>
    </source>
</evidence>
<feature type="transmembrane region" description="Helical" evidence="9">
    <location>
        <begin position="51"/>
        <end position="78"/>
    </location>
</feature>
<dbReference type="PROSITE" id="PS01122">
    <property type="entry name" value="CASPASE_CYS"/>
    <property type="match status" value="1"/>
</dbReference>
<evidence type="ECO:0000256" key="3">
    <source>
        <dbReference type="ARBA" id="ARBA00022741"/>
    </source>
</evidence>
<evidence type="ECO:0000256" key="9">
    <source>
        <dbReference type="SAM" id="Phobius"/>
    </source>
</evidence>
<dbReference type="PROSITE" id="PS00108">
    <property type="entry name" value="PROTEIN_KINASE_ST"/>
    <property type="match status" value="1"/>
</dbReference>
<dbReference type="InterPro" id="IPR011600">
    <property type="entry name" value="Pept_C14_caspase"/>
</dbReference>
<comment type="similarity">
    <text evidence="1">Belongs to the peptidase C14A family.</text>
</comment>
<dbReference type="GO" id="GO:0004708">
    <property type="term" value="F:MAP kinase kinase activity"/>
    <property type="evidence" value="ECO:0007669"/>
    <property type="project" value="UniProtKB-EC"/>
</dbReference>
<evidence type="ECO:0000313" key="13">
    <source>
        <dbReference type="WBParaSite" id="ACRNAN_scaffold170.g17873.t1"/>
    </source>
</evidence>
<dbReference type="InterPro" id="IPR001309">
    <property type="entry name" value="Pept_C14_p20"/>
</dbReference>
<dbReference type="Proteomes" id="UP000887540">
    <property type="component" value="Unplaced"/>
</dbReference>
<dbReference type="Pfam" id="PF00069">
    <property type="entry name" value="Pkinase"/>
    <property type="match status" value="1"/>
</dbReference>
<dbReference type="InterPro" id="IPR015917">
    <property type="entry name" value="Pept_C14A"/>
</dbReference>
<dbReference type="AlphaFoldDB" id="A0A914D1F2"/>
<keyword evidence="9" id="KW-0812">Transmembrane</keyword>
<feature type="domain" description="Caspase family p20" evidence="11">
    <location>
        <begin position="418"/>
        <end position="542"/>
    </location>
</feature>
<dbReference type="SMART" id="SM00220">
    <property type="entry name" value="S_TKc"/>
    <property type="match status" value="1"/>
</dbReference>
<protein>
    <recommendedName>
        <fullName evidence="7">mitogen-activated protein kinase kinase</fullName>
        <ecNumber evidence="7">2.7.12.2</ecNumber>
    </recommendedName>
</protein>
<keyword evidence="12" id="KW-1185">Reference proteome</keyword>
<proteinExistence type="inferred from homology"/>
<feature type="domain" description="Protein kinase" evidence="10">
    <location>
        <begin position="1"/>
        <end position="243"/>
    </location>
</feature>
<organism evidence="12 13">
    <name type="scientific">Acrobeloides nanus</name>
    <dbReference type="NCBI Taxonomy" id="290746"/>
    <lineage>
        <taxon>Eukaryota</taxon>
        <taxon>Metazoa</taxon>
        <taxon>Ecdysozoa</taxon>
        <taxon>Nematoda</taxon>
        <taxon>Chromadorea</taxon>
        <taxon>Rhabditida</taxon>
        <taxon>Tylenchina</taxon>
        <taxon>Cephalobomorpha</taxon>
        <taxon>Cephaloboidea</taxon>
        <taxon>Cephalobidae</taxon>
        <taxon>Acrobeloides</taxon>
    </lineage>
</organism>
<dbReference type="PRINTS" id="PR00376">
    <property type="entry name" value="IL1BCENZYME"/>
</dbReference>
<sequence length="598" mass="68785">MKLVERVKNEFENLRYVSNSSNIVKFYGYVIDTDDVSRLYMELMDCNLRQFYHWIHAIGLFPENLLVYIIISLVDALFYCKSKKILHRDIKPTNILLNRSCEIKLCDFGSSIDLDKVEKADLSPSGTIAYWAPELFDSDYIKQDYIKIDESKEIFKTDVWSLGITLWETQSGRLPYLKEGETVSQSDIPRFGNYILSIDGEKLDTDDFLPNYSKKVKEFILSCLLKLEDRYNIEKLNDLSVYFAKNKLNVARKEFAEYMQKIEVNLDEIQNIDEATIDEGIDTISVSENSYETNINELDAQNKKNIQLEIEYLQKIATIEEQRQLIAQEEILLKEKKQKFIDEKLEFSKQKRRFEANANLEKEINQYLPFKINITTKEGLLYFVSNDECVEFNSDIGLRIIYACRMSICKIYPISSETKGIALIISNFKFPLPHGNREGTEQDEKRLQKLFTKLEYNVILEKDLSAAKMRDAVKFYAECPEQTKYSSFIVAILTHGGHDQLIGTDGEKTDSISIHEIFKCVKTDLLVGKPKIFIIQACRGESLDRGIMENRSLKSLNQQIGQMDITESSSDCASPLGPGFDPDDPVPTSIPAGPPIES</sequence>
<accession>A0A914D1F2</accession>
<evidence type="ECO:0000259" key="11">
    <source>
        <dbReference type="PROSITE" id="PS50208"/>
    </source>
</evidence>
<dbReference type="InterPro" id="IPR008271">
    <property type="entry name" value="Ser/Thr_kinase_AS"/>
</dbReference>
<keyword evidence="9" id="KW-1133">Transmembrane helix</keyword>
<dbReference type="Gene3D" id="1.10.510.10">
    <property type="entry name" value="Transferase(Phosphotransferase) domain 1"/>
    <property type="match status" value="1"/>
</dbReference>
<dbReference type="InterPro" id="IPR033139">
    <property type="entry name" value="Caspase_cys_AS"/>
</dbReference>
<evidence type="ECO:0000256" key="7">
    <source>
        <dbReference type="ARBA" id="ARBA00038999"/>
    </source>
</evidence>
<dbReference type="PROSITE" id="PS50208">
    <property type="entry name" value="CASPASE_P20"/>
    <property type="match status" value="1"/>
</dbReference>
<keyword evidence="2" id="KW-0808">Transferase</keyword>
<dbReference type="Pfam" id="PF00656">
    <property type="entry name" value="Peptidase_C14"/>
    <property type="match status" value="1"/>
</dbReference>
<reference evidence="13" key="1">
    <citation type="submission" date="2022-11" db="UniProtKB">
        <authorList>
            <consortium name="WormBaseParasite"/>
        </authorList>
    </citation>
    <scope>IDENTIFICATION</scope>
</reference>
<dbReference type="GO" id="GO:0005524">
    <property type="term" value="F:ATP binding"/>
    <property type="evidence" value="ECO:0007669"/>
    <property type="project" value="UniProtKB-KW"/>
</dbReference>
<dbReference type="InterPro" id="IPR000719">
    <property type="entry name" value="Prot_kinase_dom"/>
</dbReference>
<evidence type="ECO:0000259" key="10">
    <source>
        <dbReference type="PROSITE" id="PS50011"/>
    </source>
</evidence>
<dbReference type="PROSITE" id="PS50011">
    <property type="entry name" value="PROTEIN_KINASE_DOM"/>
    <property type="match status" value="1"/>
</dbReference>
<name>A0A914D1F2_9BILA</name>
<dbReference type="Gene3D" id="3.40.50.1460">
    <property type="match status" value="1"/>
</dbReference>
<dbReference type="GO" id="GO:0006508">
    <property type="term" value="P:proteolysis"/>
    <property type="evidence" value="ECO:0007669"/>
    <property type="project" value="InterPro"/>
</dbReference>
<evidence type="ECO:0000256" key="1">
    <source>
        <dbReference type="ARBA" id="ARBA00010134"/>
    </source>
</evidence>
<comment type="similarity">
    <text evidence="6">Belongs to the protein kinase superfamily. STE Ser/Thr protein kinase family. MAP kinase kinase subfamily.</text>
</comment>
<dbReference type="GO" id="GO:0004197">
    <property type="term" value="F:cysteine-type endopeptidase activity"/>
    <property type="evidence" value="ECO:0007669"/>
    <property type="project" value="InterPro"/>
</dbReference>
<dbReference type="SMART" id="SM00115">
    <property type="entry name" value="CASc"/>
    <property type="match status" value="1"/>
</dbReference>
<dbReference type="WBParaSite" id="ACRNAN_scaffold170.g17873.t1">
    <property type="protein sequence ID" value="ACRNAN_scaffold170.g17873.t1"/>
    <property type="gene ID" value="ACRNAN_scaffold170.g17873"/>
</dbReference>
<dbReference type="InterPro" id="IPR029030">
    <property type="entry name" value="Caspase-like_dom_sf"/>
</dbReference>
<dbReference type="SUPFAM" id="SSF52129">
    <property type="entry name" value="Caspase-like"/>
    <property type="match status" value="1"/>
</dbReference>
<keyword evidence="3" id="KW-0547">Nucleotide-binding</keyword>
<dbReference type="EC" id="2.7.12.2" evidence="7"/>
<evidence type="ECO:0000256" key="6">
    <source>
        <dbReference type="ARBA" id="ARBA00038035"/>
    </source>
</evidence>
<keyword evidence="9" id="KW-0472">Membrane</keyword>